<name>A0A3B8W9G6_MARNT</name>
<accession>A0A3B8W9G6</accession>
<comment type="caution">
    <text evidence="1">The sequence shown here is derived from an EMBL/GenBank/DDBJ whole genome shotgun (WGS) entry which is preliminary data.</text>
</comment>
<dbReference type="Pfam" id="PF09523">
    <property type="entry name" value="DUF2390"/>
    <property type="match status" value="1"/>
</dbReference>
<dbReference type="AlphaFoldDB" id="A0A3B8W9G6"/>
<organism evidence="1 2">
    <name type="scientific">Marinobacter nauticus</name>
    <name type="common">Marinobacter hydrocarbonoclasticus</name>
    <name type="synonym">Marinobacter aquaeolei</name>
    <dbReference type="NCBI Taxonomy" id="2743"/>
    <lineage>
        <taxon>Bacteria</taxon>
        <taxon>Pseudomonadati</taxon>
        <taxon>Pseudomonadota</taxon>
        <taxon>Gammaproteobacteria</taxon>
        <taxon>Pseudomonadales</taxon>
        <taxon>Marinobacteraceae</taxon>
        <taxon>Marinobacter</taxon>
    </lineage>
</organism>
<reference evidence="1 2" key="1">
    <citation type="journal article" date="2018" name="Nat. Biotechnol.">
        <title>A standardized bacterial taxonomy based on genome phylogeny substantially revises the tree of life.</title>
        <authorList>
            <person name="Parks D.H."/>
            <person name="Chuvochina M."/>
            <person name="Waite D.W."/>
            <person name="Rinke C."/>
            <person name="Skarshewski A."/>
            <person name="Chaumeil P.A."/>
            <person name="Hugenholtz P."/>
        </authorList>
    </citation>
    <scope>NUCLEOTIDE SEQUENCE [LARGE SCALE GENOMIC DNA]</scope>
    <source>
        <strain evidence="1">UBA9049</strain>
    </source>
</reference>
<evidence type="ECO:0000313" key="1">
    <source>
        <dbReference type="EMBL" id="HAC26380.1"/>
    </source>
</evidence>
<protein>
    <submittedName>
        <fullName evidence="1">TIGR02444 family protein</fullName>
    </submittedName>
</protein>
<proteinExistence type="predicted"/>
<evidence type="ECO:0000313" key="2">
    <source>
        <dbReference type="Proteomes" id="UP000261325"/>
    </source>
</evidence>
<dbReference type="InterPro" id="IPR012659">
    <property type="entry name" value="CHP02444"/>
</dbReference>
<gene>
    <name evidence="1" type="ORF">DCF82_00935</name>
</gene>
<sequence length="189" mass="20985">MDYCQGSAIMTVQQAEPLELPEHMEPDNPLWRYALAQWQDPQVAEACLELQSEGWSVSRILCAGWLATHGQSFSGVEDAKVTEWRSRVTGCLRSARKSVPRANDHGRELRDTLARAELLAEQLELALAWQTLKESEAERGNMQKSGTIIEQNLVAAAPSRDIPVRVKPHLELLARRLAGQTTRGGPSCS</sequence>
<dbReference type="Proteomes" id="UP000261325">
    <property type="component" value="Unassembled WGS sequence"/>
</dbReference>
<dbReference type="EMBL" id="DLYI01000010">
    <property type="protein sequence ID" value="HAC26380.1"/>
    <property type="molecule type" value="Genomic_DNA"/>
</dbReference>